<evidence type="ECO:0000256" key="2">
    <source>
        <dbReference type="SAM" id="SignalP"/>
    </source>
</evidence>
<dbReference type="RefSeq" id="WP_179242226.1">
    <property type="nucleotide sequence ID" value="NZ_CP058595.1"/>
</dbReference>
<feature type="chain" id="PRO_5028840069" evidence="2">
    <location>
        <begin position="20"/>
        <end position="1336"/>
    </location>
</feature>
<feature type="domain" description="DUF6851" evidence="5">
    <location>
        <begin position="665"/>
        <end position="816"/>
    </location>
</feature>
<dbReference type="GO" id="GO:0004601">
    <property type="term" value="F:peroxidase activity"/>
    <property type="evidence" value="ECO:0007669"/>
    <property type="project" value="InterPro"/>
</dbReference>
<dbReference type="SUPFAM" id="SSF69318">
    <property type="entry name" value="Integrin alpha N-terminal domain"/>
    <property type="match status" value="1"/>
</dbReference>
<dbReference type="Gene3D" id="1.10.606.10">
    <property type="entry name" value="Vanadium-containing Chloroperoxidase, domain 2"/>
    <property type="match status" value="1"/>
</dbReference>
<dbReference type="Pfam" id="PF07593">
    <property type="entry name" value="UnbV_ASPIC"/>
    <property type="match status" value="1"/>
</dbReference>
<keyword evidence="1 2" id="KW-0732">Signal</keyword>
<dbReference type="Pfam" id="PF13517">
    <property type="entry name" value="FG-GAP_3"/>
    <property type="match status" value="2"/>
</dbReference>
<dbReference type="EMBL" id="CP058595">
    <property type="protein sequence ID" value="QLG45940.1"/>
    <property type="molecule type" value="Genomic_DNA"/>
</dbReference>
<dbReference type="NCBIfam" id="TIGR04183">
    <property type="entry name" value="Por_Secre_tail"/>
    <property type="match status" value="1"/>
</dbReference>
<dbReference type="Gene3D" id="2.130.10.130">
    <property type="entry name" value="Integrin alpha, N-terminal"/>
    <property type="match status" value="2"/>
</dbReference>
<gene>
    <name evidence="6" type="ORF">HYG79_11455</name>
</gene>
<dbReference type="CDD" id="cd03398">
    <property type="entry name" value="PAP2_haloperoxidase"/>
    <property type="match status" value="1"/>
</dbReference>
<dbReference type="InterPro" id="IPR036938">
    <property type="entry name" value="PAP2/HPO_sf"/>
</dbReference>
<proteinExistence type="predicted"/>
<dbReference type="InterPro" id="IPR028994">
    <property type="entry name" value="Integrin_alpha_N"/>
</dbReference>
<feature type="signal peptide" evidence="2">
    <location>
        <begin position="1"/>
        <end position="19"/>
    </location>
</feature>
<evidence type="ECO:0000313" key="7">
    <source>
        <dbReference type="Proteomes" id="UP000509302"/>
    </source>
</evidence>
<evidence type="ECO:0000259" key="4">
    <source>
        <dbReference type="Pfam" id="PF18962"/>
    </source>
</evidence>
<dbReference type="InterPro" id="IPR013517">
    <property type="entry name" value="FG-GAP"/>
</dbReference>
<evidence type="ECO:0000256" key="1">
    <source>
        <dbReference type="ARBA" id="ARBA00022729"/>
    </source>
</evidence>
<dbReference type="Pfam" id="PF21167">
    <property type="entry name" value="DUF6851"/>
    <property type="match status" value="1"/>
</dbReference>
<evidence type="ECO:0000259" key="3">
    <source>
        <dbReference type="Pfam" id="PF07593"/>
    </source>
</evidence>
<dbReference type="PANTHER" id="PTHR16026:SF0">
    <property type="entry name" value="CARTILAGE ACIDIC PROTEIN 1"/>
    <property type="match status" value="1"/>
</dbReference>
<dbReference type="InterPro" id="IPR049283">
    <property type="entry name" value="DUF6851"/>
</dbReference>
<dbReference type="InterPro" id="IPR011519">
    <property type="entry name" value="UnbV_ASPIC"/>
</dbReference>
<dbReference type="Pfam" id="PF18962">
    <property type="entry name" value="Por_Secre_tail"/>
    <property type="match status" value="1"/>
</dbReference>
<dbReference type="KEGG" id="cagg:HYG79_11455"/>
<protein>
    <submittedName>
        <fullName evidence="6">VCBS repeat-containing protein</fullName>
    </submittedName>
</protein>
<feature type="domain" description="Secretion system C-terminal sorting" evidence="4">
    <location>
        <begin position="1266"/>
        <end position="1334"/>
    </location>
</feature>
<evidence type="ECO:0000313" key="6">
    <source>
        <dbReference type="EMBL" id="QLG45940.1"/>
    </source>
</evidence>
<accession>A0A7H9AR80</accession>
<dbReference type="InterPro" id="IPR027039">
    <property type="entry name" value="Crtac1"/>
</dbReference>
<evidence type="ECO:0000259" key="5">
    <source>
        <dbReference type="Pfam" id="PF21167"/>
    </source>
</evidence>
<dbReference type="InterPro" id="IPR026444">
    <property type="entry name" value="Secre_tail"/>
</dbReference>
<dbReference type="SUPFAM" id="SSF48317">
    <property type="entry name" value="Acid phosphatase/Vanadium-dependent haloperoxidase"/>
    <property type="match status" value="1"/>
</dbReference>
<organism evidence="6 7">
    <name type="scientific">Costertonia aggregata</name>
    <dbReference type="NCBI Taxonomy" id="343403"/>
    <lineage>
        <taxon>Bacteria</taxon>
        <taxon>Pseudomonadati</taxon>
        <taxon>Bacteroidota</taxon>
        <taxon>Flavobacteriia</taxon>
        <taxon>Flavobacteriales</taxon>
        <taxon>Flavobacteriaceae</taxon>
        <taxon>Costertonia</taxon>
    </lineage>
</organism>
<dbReference type="InterPro" id="IPR016119">
    <property type="entry name" value="Br/Cl_peroxidase_C"/>
</dbReference>
<dbReference type="Proteomes" id="UP000509302">
    <property type="component" value="Chromosome"/>
</dbReference>
<name>A0A7H9AR80_9FLAO</name>
<feature type="domain" description="ASPIC/UnbV" evidence="3">
    <location>
        <begin position="443"/>
        <end position="509"/>
    </location>
</feature>
<dbReference type="PANTHER" id="PTHR16026">
    <property type="entry name" value="CARTILAGE ACIDIC PROTEIN 1"/>
    <property type="match status" value="1"/>
</dbReference>
<sequence length="1336" mass="148497">MGKGVVVIILLLFSNSFFGQTPVFSNITASSGIQDATELSQPFGYGASLADFDNDGDIDFFLATDSGIPNRLYRNDGQGIFLDIASEVGLASLKPSNASLWFDYNGDRLLDLLVVGNCIDIDCDSKIMVSLYQQTLDGYFTETTEQAGLTFGNIYDSGIANPLITTGGLSAGDINNDGFLDLFITFWKGKSSFFLNNTDGTFSNISSSSLLDTTTKDYWQPMFYDFNKDGFQDLYINVDFKPNELWLNKGDNTFDEVASTAGVNGAFNEMGIALGDYDNDGDFDIYATNITIDGKYNILLENNSQGNSLKFTEVSRSLGVSDSGWDWGTTFFDANNDGWLDLATTNGYISYPADKSRLWINNQGESYADVSNASGFNDNLFATTLLAFDMDRDGDLDLLQTLKENESNNKPVLLYENSLNNNSNAGNFIVIKPRMYGSNHYSIGATIKIKSNNLRGTRLISAGTSFYGQEPAEAFFGLGTNNNVEEIRIEWPDNTVTILKNVEANQVLTVTNETTVEDIPGCTDFNSCNYNPLATIDDGSCQYGSSNEISGPKESGLSQIETYVYVSDNNSQLKWNVEGGKIINGQDTNSISVKWGLSENGKVSVTEQSESCFNSTKTLDVTLNIYNRPQDISIARVWNEVLLEAIRNDFARPTVHARNLFHSSVAMYDIWAVYHGTNPYLLGNEVHDFTSTLKNFIPKEDIDVSLTKSISYAMYRLLNHRFRNSPGADESLSMFKSVMDQLGYDTDITSTDYESGEAANFGNYVAQTLIDYGLNDNSRETTDYDNSFYSPVNPSLDLDSSTYISTGVIDPNRWQPLKFTTFVDQSGNLISESTPTFLSPEWGNVKPFALLPQDKDIFSRDGFDFTVYHNPNVPPKLNSPEQSSKDNYKWNFSLVSIWGSHLDPTDGVMWDISPKSIGNVNFNSFPDSFTDYSTFYDELNGGDVGNGHSMNPKTGNPYEEQIVPRGDYTRVLAEFWADGPDSETPPGHWFTILNYVTDHELFTRKFNGKGDELNILEWDVKSYFILGGAMHDSAVSAWSIKGWHDYIRPISAIRYMCELGQSSDTMQPNYHPDGIKLKDGYIEVIGPNDSLSGNNGEHIGKIKLYSWLGHSAINNSETDVAGVGWVLAENWWPYQRPSFVTPPFAGYVSGHSTFSRAAAEVLTLITGDEYFPGGMGEFVAKKDEFLVFEKGPSVDIKLQWATYKDASDQTSLSRIWGGIHPPVDDIPGRVIGRKIGLNAYNYALPYFEKNKINYTDNKIETLEAVLFPNPVANKLFINAIEEKSKISIFSMSGQLVMNGLIDKESSEYDLSNLPIGVYAVKISNEKQSINKLIIKK</sequence>
<keyword evidence="7" id="KW-1185">Reference proteome</keyword>
<reference evidence="6 7" key="1">
    <citation type="journal article" date="2006" name="Int. J. Syst. Evol. Microbiol.">
        <title>Costertonia aggregata gen. nov., sp. nov., a mesophilic marine bacterium of the family Flavobacteriaceae, isolated from a mature biofilm.</title>
        <authorList>
            <person name="Kwon K.K."/>
            <person name="Lee Y.K."/>
            <person name="Lee H.K."/>
        </authorList>
    </citation>
    <scope>NUCLEOTIDE SEQUENCE [LARGE SCALE GENOMIC DNA]</scope>
    <source>
        <strain evidence="6 7">KCCM 42265</strain>
    </source>
</reference>